<sequence>MKSLVLFLITLALAKSLPLETDQNPEVALNEDEKIETPVFDPEVSDTADKLEIAERDTADKLEIAKRGSCEEGISEGIYVIVNVETKRLLFQDGPKIKGFRGAEKGWKASSGFEAPAVVGADANYYNRALWKIIPRGGGKYLIENLETKRYLFQDGPAMKGPRGAEKGWAASSGFKAPAVVGADANYYNRAIWMITPLSDGKYFIENVFTKRLVFQTGQPIEGKRGAEKGWKASSGFEAPAVVGADANYYNRAYWILHKVR</sequence>
<reference evidence="2 3" key="1">
    <citation type="submission" date="2022-05" db="EMBL/GenBank/DDBJ databases">
        <authorList>
            <consortium name="Genoscope - CEA"/>
            <person name="William W."/>
        </authorList>
    </citation>
    <scope>NUCLEOTIDE SEQUENCE [LARGE SCALE GENOMIC DNA]</scope>
</reference>
<dbReference type="AlphaFoldDB" id="A0AAU9X972"/>
<feature type="signal peptide" evidence="1">
    <location>
        <begin position="1"/>
        <end position="16"/>
    </location>
</feature>
<protein>
    <submittedName>
        <fullName evidence="2">Uncharacterized protein</fullName>
    </submittedName>
</protein>
<organism evidence="2 3">
    <name type="scientific">Pocillopora meandrina</name>
    <dbReference type="NCBI Taxonomy" id="46732"/>
    <lineage>
        <taxon>Eukaryota</taxon>
        <taxon>Metazoa</taxon>
        <taxon>Cnidaria</taxon>
        <taxon>Anthozoa</taxon>
        <taxon>Hexacorallia</taxon>
        <taxon>Scleractinia</taxon>
        <taxon>Astrocoeniina</taxon>
        <taxon>Pocilloporidae</taxon>
        <taxon>Pocillopora</taxon>
    </lineage>
</organism>
<evidence type="ECO:0000256" key="1">
    <source>
        <dbReference type="SAM" id="SignalP"/>
    </source>
</evidence>
<comment type="caution">
    <text evidence="2">The sequence shown here is derived from an EMBL/GenBank/DDBJ whole genome shotgun (WGS) entry which is preliminary data.</text>
</comment>
<accession>A0AAU9X972</accession>
<dbReference type="SUPFAM" id="SSF50370">
    <property type="entry name" value="Ricin B-like lectins"/>
    <property type="match status" value="1"/>
</dbReference>
<dbReference type="InterPro" id="IPR035992">
    <property type="entry name" value="Ricin_B-like_lectins"/>
</dbReference>
<keyword evidence="3" id="KW-1185">Reference proteome</keyword>
<evidence type="ECO:0000313" key="2">
    <source>
        <dbReference type="EMBL" id="CAH3140433.1"/>
    </source>
</evidence>
<keyword evidence="1" id="KW-0732">Signal</keyword>
<evidence type="ECO:0000313" key="3">
    <source>
        <dbReference type="Proteomes" id="UP001159428"/>
    </source>
</evidence>
<dbReference type="Proteomes" id="UP001159428">
    <property type="component" value="Unassembled WGS sequence"/>
</dbReference>
<gene>
    <name evidence="2" type="ORF">PMEA_00019181</name>
</gene>
<proteinExistence type="predicted"/>
<feature type="chain" id="PRO_5043818552" evidence="1">
    <location>
        <begin position="17"/>
        <end position="261"/>
    </location>
</feature>
<name>A0AAU9X972_9CNID</name>
<dbReference type="EMBL" id="CALNXJ010000034">
    <property type="protein sequence ID" value="CAH3140433.1"/>
    <property type="molecule type" value="Genomic_DNA"/>
</dbReference>